<dbReference type="Proteomes" id="UP000216913">
    <property type="component" value="Unassembled WGS sequence"/>
</dbReference>
<evidence type="ECO:0000256" key="1">
    <source>
        <dbReference type="SAM" id="MobiDB-lite"/>
    </source>
</evidence>
<feature type="domain" description="Bacterial toxin 50" evidence="2">
    <location>
        <begin position="7"/>
        <end position="76"/>
    </location>
</feature>
<evidence type="ECO:0000259" key="2">
    <source>
        <dbReference type="Pfam" id="PF15542"/>
    </source>
</evidence>
<dbReference type="Pfam" id="PF15542">
    <property type="entry name" value="Ntox50"/>
    <property type="match status" value="1"/>
</dbReference>
<gene>
    <name evidence="3" type="ORF">CAL25_16520</name>
</gene>
<dbReference type="EMBL" id="NEVP01000010">
    <property type="protein sequence ID" value="OZI47990.1"/>
    <property type="molecule type" value="Genomic_DNA"/>
</dbReference>
<name>A0A261TFZ8_9BORD</name>
<accession>A0A261TFZ8</accession>
<dbReference type="OrthoDB" id="8642090at2"/>
<proteinExistence type="predicted"/>
<comment type="caution">
    <text evidence="3">The sequence shown here is derived from an EMBL/GenBank/DDBJ whole genome shotgun (WGS) entry which is preliminary data.</text>
</comment>
<dbReference type="RefSeq" id="WP_094801852.1">
    <property type="nucleotide sequence ID" value="NZ_NEVP01000010.1"/>
</dbReference>
<reference evidence="3 4" key="1">
    <citation type="submission" date="2017-05" db="EMBL/GenBank/DDBJ databases">
        <title>Complete and WGS of Bordetella genogroups.</title>
        <authorList>
            <person name="Spilker T."/>
            <person name="LiPuma J."/>
        </authorList>
    </citation>
    <scope>NUCLEOTIDE SEQUENCE [LARGE SCALE GENOMIC DNA]</scope>
    <source>
        <strain evidence="3 4">AU10456</strain>
    </source>
</reference>
<keyword evidence="4" id="KW-1185">Reference proteome</keyword>
<dbReference type="AlphaFoldDB" id="A0A261TFZ8"/>
<protein>
    <recommendedName>
        <fullName evidence="2">Bacterial toxin 50 domain-containing protein</fullName>
    </recommendedName>
</protein>
<sequence>MTLFIVIPGRSYLFDGVDPQKLLNGALAGEFPVVGYSSRGQPIVDFGRDIGVDASSGSATRYGTLHSGKNGAHIVPANPARSGVKP</sequence>
<feature type="region of interest" description="Disordered" evidence="1">
    <location>
        <begin position="63"/>
        <end position="86"/>
    </location>
</feature>
<evidence type="ECO:0000313" key="4">
    <source>
        <dbReference type="Proteomes" id="UP000216913"/>
    </source>
</evidence>
<evidence type="ECO:0000313" key="3">
    <source>
        <dbReference type="EMBL" id="OZI47990.1"/>
    </source>
</evidence>
<organism evidence="3 4">
    <name type="scientific">Bordetella genomosp. 5</name>
    <dbReference type="NCBI Taxonomy" id="1395608"/>
    <lineage>
        <taxon>Bacteria</taxon>
        <taxon>Pseudomonadati</taxon>
        <taxon>Pseudomonadota</taxon>
        <taxon>Betaproteobacteria</taxon>
        <taxon>Burkholderiales</taxon>
        <taxon>Alcaligenaceae</taxon>
        <taxon>Bordetella</taxon>
    </lineage>
</organism>
<dbReference type="InterPro" id="IPR029100">
    <property type="entry name" value="Ntox50"/>
</dbReference>